<feature type="domain" description="Nucleotidyl transferase" evidence="10">
    <location>
        <begin position="9"/>
        <end position="262"/>
    </location>
</feature>
<evidence type="ECO:0000256" key="3">
    <source>
        <dbReference type="ARBA" id="ARBA00022679"/>
    </source>
</evidence>
<keyword evidence="3 9" id="KW-0808">Transferase</keyword>
<dbReference type="Pfam" id="PF24894">
    <property type="entry name" value="Hexapep_GlmU"/>
    <property type="match status" value="1"/>
</dbReference>
<feature type="binding site" evidence="9">
    <location>
        <position position="101"/>
    </location>
    <ligand>
        <name>alpha-D-glucose 1-phosphate</name>
        <dbReference type="ChEBI" id="CHEBI:58601"/>
    </ligand>
</feature>
<comment type="catalytic activity">
    <reaction evidence="9">
        <text>alpha-D-glucose 1-phosphate + ATP + H(+) = ADP-alpha-D-glucose + diphosphate</text>
        <dbReference type="Rhea" id="RHEA:12120"/>
        <dbReference type="ChEBI" id="CHEBI:15378"/>
        <dbReference type="ChEBI" id="CHEBI:30616"/>
        <dbReference type="ChEBI" id="CHEBI:33019"/>
        <dbReference type="ChEBI" id="CHEBI:57498"/>
        <dbReference type="ChEBI" id="CHEBI:58601"/>
        <dbReference type="EC" id="2.7.7.27"/>
    </reaction>
</comment>
<dbReference type="PATRIC" id="fig|136160.3.peg.3237"/>
<dbReference type="UniPathway" id="UPA00164"/>
<dbReference type="PANTHER" id="PTHR43523">
    <property type="entry name" value="GLUCOSE-1-PHOSPHATE ADENYLYLTRANSFERASE-RELATED"/>
    <property type="match status" value="1"/>
</dbReference>
<dbReference type="InterPro" id="IPR056818">
    <property type="entry name" value="GlmU/GlgC-like_hexapep"/>
</dbReference>
<feature type="domain" description="Glucose-1-phosphate adenylyltransferase/Bifunctional protein GlmU-like C-terminal hexapeptide" evidence="11">
    <location>
        <begin position="291"/>
        <end position="360"/>
    </location>
</feature>
<feature type="binding site" evidence="9">
    <location>
        <begin position="181"/>
        <end position="182"/>
    </location>
    <ligand>
        <name>alpha-D-glucose 1-phosphate</name>
        <dbReference type="ChEBI" id="CHEBI:58601"/>
    </ligand>
</feature>
<dbReference type="HAMAP" id="MF_00624">
    <property type="entry name" value="GlgC"/>
    <property type="match status" value="1"/>
</dbReference>
<dbReference type="SUPFAM" id="SSF53448">
    <property type="entry name" value="Nucleotide-diphospho-sugar transferases"/>
    <property type="match status" value="1"/>
</dbReference>
<dbReference type="InterPro" id="IPR023049">
    <property type="entry name" value="GlgC_bac"/>
</dbReference>
<evidence type="ECO:0000256" key="5">
    <source>
        <dbReference type="ARBA" id="ARBA00022741"/>
    </source>
</evidence>
<proteinExistence type="inferred from homology"/>
<evidence type="ECO:0000256" key="8">
    <source>
        <dbReference type="ARBA" id="ARBA00023277"/>
    </source>
</evidence>
<evidence type="ECO:0000256" key="4">
    <source>
        <dbReference type="ARBA" id="ARBA00022695"/>
    </source>
</evidence>
<dbReference type="GO" id="GO:0005978">
    <property type="term" value="P:glycogen biosynthetic process"/>
    <property type="evidence" value="ECO:0007669"/>
    <property type="project" value="UniProtKB-UniRule"/>
</dbReference>
<dbReference type="InterPro" id="IPR011831">
    <property type="entry name" value="ADP-Glc_PPase"/>
</dbReference>
<accession>A0A0M0KN45</accession>
<dbReference type="InterPro" id="IPR029044">
    <property type="entry name" value="Nucleotide-diphossugar_trans"/>
</dbReference>
<comment type="subunit">
    <text evidence="9">Homotetramer.</text>
</comment>
<dbReference type="NCBIfam" id="TIGR02091">
    <property type="entry name" value="glgC"/>
    <property type="match status" value="1"/>
</dbReference>
<name>A0A0M0KN45_ALKHA</name>
<evidence type="ECO:0000256" key="1">
    <source>
        <dbReference type="ARBA" id="ARBA00010443"/>
    </source>
</evidence>
<comment type="caution">
    <text evidence="12">The sequence shown here is derived from an EMBL/GenBank/DDBJ whole genome shotgun (WGS) entry which is preliminary data.</text>
</comment>
<dbReference type="GO" id="GO:0005524">
    <property type="term" value="F:ATP binding"/>
    <property type="evidence" value="ECO:0007669"/>
    <property type="project" value="UniProtKB-KW"/>
</dbReference>
<dbReference type="PANTHER" id="PTHR43523:SF2">
    <property type="entry name" value="GLUCOSE-1-PHOSPHATE ADENYLYLTRANSFERASE"/>
    <property type="match status" value="1"/>
</dbReference>
<comment type="function">
    <text evidence="9">Involved in the biosynthesis of ADP-glucose, a building block required for the elongation reactions to produce glycogen. Catalyzes the reaction between ATP and alpha-D-glucose 1-phosphate (G1P) to produce pyrophosphate and ADP-Glc.</text>
</comment>
<comment type="pathway">
    <text evidence="9">Glycan biosynthesis; glycogen biosynthesis.</text>
</comment>
<dbReference type="PROSITE" id="PS00809">
    <property type="entry name" value="ADP_GLC_PYROPHOSPH_2"/>
    <property type="match status" value="1"/>
</dbReference>
<feature type="site" description="Could play a key role in the communication between the regulatory and the substrate sites" evidence="9">
    <location>
        <position position="61"/>
    </location>
</feature>
<dbReference type="EMBL" id="LILD01000001">
    <property type="protein sequence ID" value="KOO39823.1"/>
    <property type="molecule type" value="Genomic_DNA"/>
</dbReference>
<dbReference type="InterPro" id="IPR011004">
    <property type="entry name" value="Trimer_LpxA-like_sf"/>
</dbReference>
<dbReference type="Gene3D" id="3.90.550.10">
    <property type="entry name" value="Spore Coat Polysaccharide Biosynthesis Protein SpsA, Chain A"/>
    <property type="match status" value="1"/>
</dbReference>
<dbReference type="Pfam" id="PF00483">
    <property type="entry name" value="NTP_transferase"/>
    <property type="match status" value="1"/>
</dbReference>
<evidence type="ECO:0000259" key="10">
    <source>
        <dbReference type="Pfam" id="PF00483"/>
    </source>
</evidence>
<keyword evidence="6 9" id="KW-0067">ATP-binding</keyword>
<evidence type="ECO:0000256" key="7">
    <source>
        <dbReference type="ARBA" id="ARBA00023056"/>
    </source>
</evidence>
<evidence type="ECO:0000256" key="6">
    <source>
        <dbReference type="ARBA" id="ARBA00022840"/>
    </source>
</evidence>
<keyword evidence="5 9" id="KW-0547">Nucleotide-binding</keyword>
<comment type="similarity">
    <text evidence="1 9">Belongs to the bacterial/plant glucose-1-phosphate adenylyltransferase family.</text>
</comment>
<gene>
    <name evidence="9 12" type="primary">glgC</name>
    <name evidence="12" type="ORF">AMD02_13915</name>
</gene>
<keyword evidence="7 9" id="KW-0320">Glycogen biosynthesis</keyword>
<organism evidence="12">
    <name type="scientific">Halalkalibacterium halodurans</name>
    <name type="common">Bacillus halodurans</name>
    <dbReference type="NCBI Taxonomy" id="86665"/>
    <lineage>
        <taxon>Bacteria</taxon>
        <taxon>Bacillati</taxon>
        <taxon>Bacillota</taxon>
        <taxon>Bacilli</taxon>
        <taxon>Bacillales</taxon>
        <taxon>Bacillaceae</taxon>
        <taxon>Halalkalibacterium (ex Joshi et al. 2022)</taxon>
    </lineage>
</organism>
<feature type="binding site" evidence="9">
    <location>
        <position position="192"/>
    </location>
    <ligand>
        <name>alpha-D-glucose 1-phosphate</name>
        <dbReference type="ChEBI" id="CHEBI:58601"/>
    </ligand>
</feature>
<dbReference type="AlphaFoldDB" id="A0A0M0KN45"/>
<reference evidence="12" key="1">
    <citation type="submission" date="2015-08" db="EMBL/GenBank/DDBJ databases">
        <title>Complete DNA Sequence of Pseudomonas syringae pv. actinidiae, the Causal Agent of Kiwifruit Canker Disease.</title>
        <authorList>
            <person name="Rikkerink E.H.A."/>
            <person name="Fineran P.C."/>
        </authorList>
    </citation>
    <scope>NUCLEOTIDE SEQUENCE</scope>
    <source>
        <strain evidence="12">DSM 13666</strain>
    </source>
</reference>
<feature type="binding site" evidence="9">
    <location>
        <position position="166"/>
    </location>
    <ligand>
        <name>alpha-D-glucose 1-phosphate</name>
        <dbReference type="ChEBI" id="CHEBI:58601"/>
    </ligand>
</feature>
<dbReference type="PROSITE" id="PS00810">
    <property type="entry name" value="ADP_GLC_PYROPHOSPH_3"/>
    <property type="match status" value="1"/>
</dbReference>
<dbReference type="CDD" id="cd02508">
    <property type="entry name" value="ADP_Glucose_PP"/>
    <property type="match status" value="1"/>
</dbReference>
<dbReference type="Gene3D" id="2.160.10.10">
    <property type="entry name" value="Hexapeptide repeat proteins"/>
    <property type="match status" value="1"/>
</dbReference>
<feature type="site" description="Could play a key role in the communication between the regulatory and the substrate sites" evidence="9">
    <location>
        <position position="100"/>
    </location>
</feature>
<dbReference type="NCBIfam" id="NF003670">
    <property type="entry name" value="PRK05293.1"/>
    <property type="match status" value="1"/>
</dbReference>
<keyword evidence="2 9" id="KW-0321">Glycogen metabolism</keyword>
<dbReference type="EC" id="2.7.7.27" evidence="9"/>
<dbReference type="SUPFAM" id="SSF51161">
    <property type="entry name" value="Trimeric LpxA-like enzymes"/>
    <property type="match status" value="1"/>
</dbReference>
<evidence type="ECO:0000259" key="11">
    <source>
        <dbReference type="Pfam" id="PF24894"/>
    </source>
</evidence>
<sequence>MRMKKEIVGMLLAGGEGKRLGQLTRKLAKPAVYFGGKYRIIDFPLSNCTNSGIDTVGVLTQYEPLALNGHIGIGSPWDLDRRHGGVTVLPPYIEKQGGSWYKGTADAIYQNRYYIEQYDPEYVLILSGDHIYKMDYDRMLSHHKKLGADATISVIEVPWEEASRFGIMNTNEEMTITQFEEKPTTPISNLASMGIYIFNWSVLKSYLIQDAKQANSSHDFGKDIIPKMLAKDLKLVAYPFEGYWKDVGTIKSYWEANMDLLDEHSSLMLNDPSWRIYSVNRNQPPQYISTRAYVRCSLVNEGCVVHGNVEQSILFPGVHIGANSSVFESVLMPNVKVGENVVLRRTIIMEGACIPSGTHLAPSDPDDILVIDKDTEFSPSIAANQ</sequence>
<evidence type="ECO:0000313" key="12">
    <source>
        <dbReference type="EMBL" id="KOO39823.1"/>
    </source>
</evidence>
<dbReference type="GO" id="GO:0008878">
    <property type="term" value="F:glucose-1-phosphate adenylyltransferase activity"/>
    <property type="evidence" value="ECO:0007669"/>
    <property type="project" value="UniProtKB-UniRule"/>
</dbReference>
<dbReference type="InterPro" id="IPR005835">
    <property type="entry name" value="NTP_transferase_dom"/>
</dbReference>
<evidence type="ECO:0000256" key="2">
    <source>
        <dbReference type="ARBA" id="ARBA00022600"/>
    </source>
</evidence>
<dbReference type="InterPro" id="IPR005836">
    <property type="entry name" value="ADP_Glu_pyroP_CS"/>
</dbReference>
<dbReference type="CDD" id="cd04651">
    <property type="entry name" value="LbH_G1P_AT_C"/>
    <property type="match status" value="1"/>
</dbReference>
<protein>
    <recommendedName>
        <fullName evidence="9">Glucose-1-phosphate adenylyltransferase</fullName>
        <ecNumber evidence="9">2.7.7.27</ecNumber>
    </recommendedName>
    <alternativeName>
        <fullName evidence="9">ADP-glucose pyrophosphorylase</fullName>
        <shortName evidence="9">ADPGlc PPase</shortName>
    </alternativeName>
    <alternativeName>
        <fullName evidence="9">ADP-glucose synthase</fullName>
    </alternativeName>
</protein>
<keyword evidence="8 9" id="KW-0119">Carbohydrate metabolism</keyword>
<dbReference type="PROSITE" id="PS00808">
    <property type="entry name" value="ADP_GLC_PYROPHOSPH_1"/>
    <property type="match status" value="1"/>
</dbReference>
<keyword evidence="4 9" id="KW-0548">Nucleotidyltransferase</keyword>
<evidence type="ECO:0000256" key="9">
    <source>
        <dbReference type="HAMAP-Rule" id="MF_00624"/>
    </source>
</evidence>